<dbReference type="EMBL" id="BARV01025690">
    <property type="protein sequence ID" value="GAI46074.1"/>
    <property type="molecule type" value="Genomic_DNA"/>
</dbReference>
<protein>
    <submittedName>
        <fullName evidence="1">Uncharacterized protein</fullName>
    </submittedName>
</protein>
<dbReference type="AlphaFoldDB" id="X1QS38"/>
<organism evidence="1">
    <name type="scientific">marine sediment metagenome</name>
    <dbReference type="NCBI Taxonomy" id="412755"/>
    <lineage>
        <taxon>unclassified sequences</taxon>
        <taxon>metagenomes</taxon>
        <taxon>ecological metagenomes</taxon>
    </lineage>
</organism>
<gene>
    <name evidence="1" type="ORF">S06H3_41646</name>
</gene>
<sequence>MRLTILMLEMYDLQIVEIVIDDKLFRKIDTPVVHPDSRKVRKFLKLETIYSYRKNFKRFS</sequence>
<proteinExistence type="predicted"/>
<reference evidence="1" key="1">
    <citation type="journal article" date="2014" name="Front. Microbiol.">
        <title>High frequency of phylogenetically diverse reductive dehalogenase-homologous genes in deep subseafloor sedimentary metagenomes.</title>
        <authorList>
            <person name="Kawai M."/>
            <person name="Futagami T."/>
            <person name="Toyoda A."/>
            <person name="Takaki Y."/>
            <person name="Nishi S."/>
            <person name="Hori S."/>
            <person name="Arai W."/>
            <person name="Tsubouchi T."/>
            <person name="Morono Y."/>
            <person name="Uchiyama I."/>
            <person name="Ito T."/>
            <person name="Fujiyama A."/>
            <person name="Inagaki F."/>
            <person name="Takami H."/>
        </authorList>
    </citation>
    <scope>NUCLEOTIDE SEQUENCE</scope>
    <source>
        <strain evidence="1">Expedition CK06-06</strain>
    </source>
</reference>
<comment type="caution">
    <text evidence="1">The sequence shown here is derived from an EMBL/GenBank/DDBJ whole genome shotgun (WGS) entry which is preliminary data.</text>
</comment>
<evidence type="ECO:0000313" key="1">
    <source>
        <dbReference type="EMBL" id="GAI46074.1"/>
    </source>
</evidence>
<accession>X1QS38</accession>
<name>X1QS38_9ZZZZ</name>